<protein>
    <submittedName>
        <fullName evidence="2">Uncharacterized protein</fullName>
    </submittedName>
</protein>
<comment type="caution">
    <text evidence="2">The sequence shown here is derived from an EMBL/GenBank/DDBJ whole genome shotgun (WGS) entry which is preliminary data.</text>
</comment>
<feature type="chain" id="PRO_5046418865" evidence="1">
    <location>
        <begin position="19"/>
        <end position="256"/>
    </location>
</feature>
<dbReference type="Proteomes" id="UP001150217">
    <property type="component" value="Unassembled WGS sequence"/>
</dbReference>
<organism evidence="2 3">
    <name type="scientific">Lentinula lateritia</name>
    <dbReference type="NCBI Taxonomy" id="40482"/>
    <lineage>
        <taxon>Eukaryota</taxon>
        <taxon>Fungi</taxon>
        <taxon>Dikarya</taxon>
        <taxon>Basidiomycota</taxon>
        <taxon>Agaricomycotina</taxon>
        <taxon>Agaricomycetes</taxon>
        <taxon>Agaricomycetidae</taxon>
        <taxon>Agaricales</taxon>
        <taxon>Marasmiineae</taxon>
        <taxon>Omphalotaceae</taxon>
        <taxon>Lentinula</taxon>
    </lineage>
</organism>
<dbReference type="EMBL" id="JANVFT010000002">
    <property type="protein sequence ID" value="KAJ4501197.1"/>
    <property type="molecule type" value="Genomic_DNA"/>
</dbReference>
<reference evidence="2" key="1">
    <citation type="submission" date="2022-08" db="EMBL/GenBank/DDBJ databases">
        <title>A Global Phylogenomic Analysis of the Shiitake Genus Lentinula.</title>
        <authorList>
            <consortium name="DOE Joint Genome Institute"/>
            <person name="Sierra-Patev S."/>
            <person name="Min B."/>
            <person name="Naranjo-Ortiz M."/>
            <person name="Looney B."/>
            <person name="Konkel Z."/>
            <person name="Slot J.C."/>
            <person name="Sakamoto Y."/>
            <person name="Steenwyk J.L."/>
            <person name="Rokas A."/>
            <person name="Carro J."/>
            <person name="Camarero S."/>
            <person name="Ferreira P."/>
            <person name="Molpeceres G."/>
            <person name="Ruiz-Duenas F.J."/>
            <person name="Serrano A."/>
            <person name="Henrissat B."/>
            <person name="Drula E."/>
            <person name="Hughes K.W."/>
            <person name="Mata J.L."/>
            <person name="Ishikawa N.K."/>
            <person name="Vargas-Isla R."/>
            <person name="Ushijima S."/>
            <person name="Smith C.A."/>
            <person name="Ahrendt S."/>
            <person name="Andreopoulos W."/>
            <person name="He G."/>
            <person name="Labutti K."/>
            <person name="Lipzen A."/>
            <person name="Ng V."/>
            <person name="Riley R."/>
            <person name="Sandor L."/>
            <person name="Barry K."/>
            <person name="Martinez A.T."/>
            <person name="Xiao Y."/>
            <person name="Gibbons J.G."/>
            <person name="Terashima K."/>
            <person name="Grigoriev I.V."/>
            <person name="Hibbett D.S."/>
        </authorList>
    </citation>
    <scope>NUCLEOTIDE SEQUENCE</scope>
    <source>
        <strain evidence="2">RHP3577 ss4</strain>
    </source>
</reference>
<keyword evidence="3" id="KW-1185">Reference proteome</keyword>
<feature type="signal peptide" evidence="1">
    <location>
        <begin position="1"/>
        <end position="18"/>
    </location>
</feature>
<keyword evidence="1" id="KW-0732">Signal</keyword>
<evidence type="ECO:0000256" key="1">
    <source>
        <dbReference type="SAM" id="SignalP"/>
    </source>
</evidence>
<gene>
    <name evidence="2" type="ORF">C8R41DRAFT_862422</name>
</gene>
<name>A0ABQ8VXT2_9AGAR</name>
<proteinExistence type="predicted"/>
<sequence>MRVVPAYFFLALVSATYAAPAPVAPARSFHNTEAEAYASNLPSESRTPPELRAFSADVHDTMNTNLADGSNISSGTSPQARGTPIALELEGRQPGSDKPTAPMGAHSPSQTAQIQFVEQYDHTESGAPQGFKAGAPDCVDELLKWMIEIWQPNIQYALTYVNSFYEVLSDGFAQPPARFEFYVSGFAECFAKTAFVHDPKNSRKSTPPPPSCRVVVNSSKLKGKITVYQEDMKKGTSMLFSKELPENLWRPGMTIY</sequence>
<evidence type="ECO:0000313" key="2">
    <source>
        <dbReference type="EMBL" id="KAJ4501197.1"/>
    </source>
</evidence>
<evidence type="ECO:0000313" key="3">
    <source>
        <dbReference type="Proteomes" id="UP001150217"/>
    </source>
</evidence>
<accession>A0ABQ8VXT2</accession>